<reference evidence="2" key="1">
    <citation type="journal article" date="2019" name="Int. J. Syst. Evol. Microbiol.">
        <title>The Global Catalogue of Microorganisms (GCM) 10K type strain sequencing project: providing services to taxonomists for standard genome sequencing and annotation.</title>
        <authorList>
            <consortium name="The Broad Institute Genomics Platform"/>
            <consortium name="The Broad Institute Genome Sequencing Center for Infectious Disease"/>
            <person name="Wu L."/>
            <person name="Ma J."/>
        </authorList>
    </citation>
    <scope>NUCLEOTIDE SEQUENCE [LARGE SCALE GENOMIC DNA]</scope>
    <source>
        <strain evidence="2">KCTC 42182</strain>
    </source>
</reference>
<dbReference type="SMART" id="SM00671">
    <property type="entry name" value="SEL1"/>
    <property type="match status" value="3"/>
</dbReference>
<sequence>MDRLLPISTRVFAARRARAVARALPTAAPVWQMLAILLLGAALLLAGLLGAGAARADSRLLDQARRGDVTAAELLAAQYETGGGMRQSYSEAAYWYGRAAQAGSRSAQFSYGQFLETGTGLVKDEAAAARWYLKATLQGHAGAAVNLAGQLATGRGVQHDPLAAYSLLLRARQFRGQESMQPTVDANLAAIGEALSGAQRKAATPLDPAHLELAAGAQGHAAGGTAVAARPAH</sequence>
<dbReference type="Gene3D" id="1.25.40.10">
    <property type="entry name" value="Tetratricopeptide repeat domain"/>
    <property type="match status" value="1"/>
</dbReference>
<organism evidence="1 2">
    <name type="scientific">Ferrovibrio xuzhouensis</name>
    <dbReference type="NCBI Taxonomy" id="1576914"/>
    <lineage>
        <taxon>Bacteria</taxon>
        <taxon>Pseudomonadati</taxon>
        <taxon>Pseudomonadota</taxon>
        <taxon>Alphaproteobacteria</taxon>
        <taxon>Rhodospirillales</taxon>
        <taxon>Rhodospirillaceae</taxon>
        <taxon>Ferrovibrio</taxon>
    </lineage>
</organism>
<accession>A0ABV7V9L7</accession>
<dbReference type="InterPro" id="IPR006597">
    <property type="entry name" value="Sel1-like"/>
</dbReference>
<dbReference type="PANTHER" id="PTHR11102:SF160">
    <property type="entry name" value="ERAD-ASSOCIATED E3 UBIQUITIN-PROTEIN LIGASE COMPONENT HRD3"/>
    <property type="match status" value="1"/>
</dbReference>
<proteinExistence type="predicted"/>
<dbReference type="Proteomes" id="UP001595711">
    <property type="component" value="Unassembled WGS sequence"/>
</dbReference>
<dbReference type="SUPFAM" id="SSF81901">
    <property type="entry name" value="HCP-like"/>
    <property type="match status" value="1"/>
</dbReference>
<dbReference type="InterPro" id="IPR011990">
    <property type="entry name" value="TPR-like_helical_dom_sf"/>
</dbReference>
<comment type="caution">
    <text evidence="1">The sequence shown here is derived from an EMBL/GenBank/DDBJ whole genome shotgun (WGS) entry which is preliminary data.</text>
</comment>
<protein>
    <submittedName>
        <fullName evidence="1">Tetratricopeptide repeat protein</fullName>
    </submittedName>
</protein>
<gene>
    <name evidence="1" type="ORF">ACFOOQ_01155</name>
</gene>
<dbReference type="InterPro" id="IPR050767">
    <property type="entry name" value="Sel1_AlgK"/>
</dbReference>
<keyword evidence="2" id="KW-1185">Reference proteome</keyword>
<dbReference type="PANTHER" id="PTHR11102">
    <property type="entry name" value="SEL-1-LIKE PROTEIN"/>
    <property type="match status" value="1"/>
</dbReference>
<evidence type="ECO:0000313" key="1">
    <source>
        <dbReference type="EMBL" id="MFC3674129.1"/>
    </source>
</evidence>
<dbReference type="RefSeq" id="WP_379720517.1">
    <property type="nucleotide sequence ID" value="NZ_JBHRYJ010000001.1"/>
</dbReference>
<dbReference type="EMBL" id="JBHRYJ010000001">
    <property type="protein sequence ID" value="MFC3674129.1"/>
    <property type="molecule type" value="Genomic_DNA"/>
</dbReference>
<dbReference type="Pfam" id="PF08238">
    <property type="entry name" value="Sel1"/>
    <property type="match status" value="3"/>
</dbReference>
<evidence type="ECO:0000313" key="2">
    <source>
        <dbReference type="Proteomes" id="UP001595711"/>
    </source>
</evidence>
<name>A0ABV7V9L7_9PROT</name>